<keyword evidence="6 8" id="KW-1133">Transmembrane helix</keyword>
<dbReference type="SUPFAM" id="SSF143865">
    <property type="entry name" value="CorA soluble domain-like"/>
    <property type="match status" value="1"/>
</dbReference>
<dbReference type="PANTHER" id="PTHR46494:SF1">
    <property type="entry name" value="CORA FAMILY METAL ION TRANSPORTER (EUROFUNG)"/>
    <property type="match status" value="1"/>
</dbReference>
<evidence type="ECO:0000313" key="10">
    <source>
        <dbReference type="EMBL" id="PWE31715.1"/>
    </source>
</evidence>
<dbReference type="CDD" id="cd12828">
    <property type="entry name" value="TmCorA-like_1"/>
    <property type="match status" value="1"/>
</dbReference>
<dbReference type="InterPro" id="IPR004488">
    <property type="entry name" value="Mg/Co-transport_prot_CorA"/>
</dbReference>
<dbReference type="SUPFAM" id="SSF144083">
    <property type="entry name" value="Magnesium transport protein CorA, transmembrane region"/>
    <property type="match status" value="1"/>
</dbReference>
<dbReference type="Gene3D" id="1.20.58.340">
    <property type="entry name" value="Magnesium transport protein CorA, transmembrane region"/>
    <property type="match status" value="2"/>
</dbReference>
<dbReference type="GeneID" id="94363555"/>
<evidence type="ECO:0000256" key="5">
    <source>
        <dbReference type="ARBA" id="ARBA00022692"/>
    </source>
</evidence>
<organism evidence="10 11">
    <name type="scientific">Pararhodobacter marinus</name>
    <dbReference type="NCBI Taxonomy" id="2184063"/>
    <lineage>
        <taxon>Bacteria</taxon>
        <taxon>Pseudomonadati</taxon>
        <taxon>Pseudomonadota</taxon>
        <taxon>Alphaproteobacteria</taxon>
        <taxon>Rhodobacterales</taxon>
        <taxon>Paracoccaceae</taxon>
        <taxon>Pararhodobacter</taxon>
    </lineage>
</organism>
<dbReference type="Gene3D" id="3.30.460.20">
    <property type="entry name" value="CorA soluble domain-like"/>
    <property type="match status" value="1"/>
</dbReference>
<evidence type="ECO:0000313" key="11">
    <source>
        <dbReference type="Proteomes" id="UP000244940"/>
    </source>
</evidence>
<keyword evidence="5 8" id="KW-0812">Transmembrane</keyword>
<name>A0A2U2CIJ2_9RHOB</name>
<dbReference type="GO" id="GO:0005886">
    <property type="term" value="C:plasma membrane"/>
    <property type="evidence" value="ECO:0007669"/>
    <property type="project" value="UniProtKB-SubCell"/>
</dbReference>
<dbReference type="Proteomes" id="UP000244940">
    <property type="component" value="Unassembled WGS sequence"/>
</dbReference>
<dbReference type="InterPro" id="IPR002523">
    <property type="entry name" value="MgTranspt_CorA/ZnTranspt_ZntB"/>
</dbReference>
<evidence type="ECO:0000256" key="4">
    <source>
        <dbReference type="ARBA" id="ARBA00022475"/>
    </source>
</evidence>
<keyword evidence="8" id="KW-0406">Ion transport</keyword>
<dbReference type="NCBIfam" id="TIGR00383">
    <property type="entry name" value="corA"/>
    <property type="match status" value="1"/>
</dbReference>
<dbReference type="InterPro" id="IPR045861">
    <property type="entry name" value="CorA_cytoplasmic_dom"/>
</dbReference>
<evidence type="ECO:0000256" key="3">
    <source>
        <dbReference type="ARBA" id="ARBA00022448"/>
    </source>
</evidence>
<dbReference type="FunFam" id="1.20.58.340:FF:000012">
    <property type="entry name" value="Magnesium transport protein CorA"/>
    <property type="match status" value="1"/>
</dbReference>
<feature type="transmembrane region" description="Helical" evidence="8">
    <location>
        <begin position="289"/>
        <end position="309"/>
    </location>
</feature>
<evidence type="ECO:0000256" key="2">
    <source>
        <dbReference type="ARBA" id="ARBA00009765"/>
    </source>
</evidence>
<feature type="region of interest" description="Disordered" evidence="9">
    <location>
        <begin position="1"/>
        <end position="26"/>
    </location>
</feature>
<evidence type="ECO:0000256" key="1">
    <source>
        <dbReference type="ARBA" id="ARBA00004651"/>
    </source>
</evidence>
<dbReference type="GO" id="GO:0015095">
    <property type="term" value="F:magnesium ion transmembrane transporter activity"/>
    <property type="evidence" value="ECO:0007669"/>
    <property type="project" value="UniProtKB-UniRule"/>
</dbReference>
<protein>
    <recommendedName>
        <fullName evidence="8">Magnesium transport protein CorA</fullName>
    </recommendedName>
</protein>
<comment type="subcellular location">
    <subcellularLocation>
        <location evidence="1">Cell membrane</location>
        <topology evidence="1">Multi-pass membrane protein</topology>
    </subcellularLocation>
    <subcellularLocation>
        <location evidence="8">Membrane</location>
        <topology evidence="8">Multi-pass membrane protein</topology>
    </subcellularLocation>
</comment>
<proteinExistence type="inferred from homology"/>
<keyword evidence="7 8" id="KW-0472">Membrane</keyword>
<sequence>MSKEPRYSRRSRTPPGAPPGTLSVDPEARATRVHSFRFSPDGVEEKEGLLPVEEGQVLWLNVDGLGDHKMLSHIAATFGLHPLAMEDVVSVHQRPKAEEYEAHHFIVLRMPDRGAAQLATEQVAIFLGDGYVITFQEKPGDVFDPVRARLRNPVGQMRKRGADYLCYALIDALIDAYFPVVEQLGDQLETLEDDIVFQTGEVEMGQIHAHKRELMSVRSAVWPMRDVVATLQREEIQRFSDNTRLYLRDVQDHTVQLIETIQTYREIATGLVDLLLSSQANKSNEVMQVLTLIATIFIPLTFIVGVYGMNFDYMPELHWKWSYPIVMALMAIMALALTYWFHRKGWLWSKPRR</sequence>
<reference evidence="10 11" key="1">
    <citation type="submission" date="2018-05" db="EMBL/GenBank/DDBJ databases">
        <title>Pararhodobacter marina sp. nov., isolated from deep-sea water of the Indian Ocean.</title>
        <authorList>
            <person name="Lai Q.Sr."/>
            <person name="Liu X."/>
            <person name="Shao Z."/>
        </authorList>
    </citation>
    <scope>NUCLEOTIDE SEQUENCE [LARGE SCALE GENOMIC DNA]</scope>
    <source>
        <strain evidence="10 11">CIC4N-9</strain>
    </source>
</reference>
<dbReference type="EMBL" id="QEYD01000001">
    <property type="protein sequence ID" value="PWE31715.1"/>
    <property type="molecule type" value="Genomic_DNA"/>
</dbReference>
<evidence type="ECO:0000256" key="6">
    <source>
        <dbReference type="ARBA" id="ARBA00022989"/>
    </source>
</evidence>
<keyword evidence="11" id="KW-1185">Reference proteome</keyword>
<dbReference type="GO" id="GO:0000287">
    <property type="term" value="F:magnesium ion binding"/>
    <property type="evidence" value="ECO:0007669"/>
    <property type="project" value="TreeGrafter"/>
</dbReference>
<keyword evidence="3 8" id="KW-0813">Transport</keyword>
<evidence type="ECO:0000256" key="7">
    <source>
        <dbReference type="ARBA" id="ARBA00023136"/>
    </source>
</evidence>
<comment type="caution">
    <text evidence="10">The sequence shown here is derived from an EMBL/GenBank/DDBJ whole genome shotgun (WGS) entry which is preliminary data.</text>
</comment>
<dbReference type="GO" id="GO:0050897">
    <property type="term" value="F:cobalt ion binding"/>
    <property type="evidence" value="ECO:0007669"/>
    <property type="project" value="TreeGrafter"/>
</dbReference>
<gene>
    <name evidence="8 10" type="primary">corA</name>
    <name evidence="10" type="ORF">C4N9_01500</name>
</gene>
<keyword evidence="8" id="KW-0460">Magnesium</keyword>
<dbReference type="PANTHER" id="PTHR46494">
    <property type="entry name" value="CORA FAMILY METAL ION TRANSPORTER (EUROFUNG)"/>
    <property type="match status" value="1"/>
</dbReference>
<accession>A0A2U2CIJ2</accession>
<dbReference type="OrthoDB" id="9803416at2"/>
<dbReference type="InterPro" id="IPR045863">
    <property type="entry name" value="CorA_TM1_TM2"/>
</dbReference>
<dbReference type="Pfam" id="PF01544">
    <property type="entry name" value="CorA"/>
    <property type="match status" value="1"/>
</dbReference>
<dbReference type="GO" id="GO:0015087">
    <property type="term" value="F:cobalt ion transmembrane transporter activity"/>
    <property type="evidence" value="ECO:0007669"/>
    <property type="project" value="UniProtKB-UniRule"/>
</dbReference>
<evidence type="ECO:0000256" key="9">
    <source>
        <dbReference type="SAM" id="MobiDB-lite"/>
    </source>
</evidence>
<comment type="similarity">
    <text evidence="2 8">Belongs to the CorA metal ion transporter (MIT) (TC 1.A.35) family.</text>
</comment>
<evidence type="ECO:0000256" key="8">
    <source>
        <dbReference type="RuleBase" id="RU362010"/>
    </source>
</evidence>
<keyword evidence="4 8" id="KW-1003">Cell membrane</keyword>
<comment type="function">
    <text evidence="8">Mediates influx of magnesium ions.</text>
</comment>
<dbReference type="AlphaFoldDB" id="A0A2U2CIJ2"/>
<feature type="transmembrane region" description="Helical" evidence="8">
    <location>
        <begin position="321"/>
        <end position="342"/>
    </location>
</feature>
<dbReference type="RefSeq" id="WP_109531516.1">
    <property type="nucleotide sequence ID" value="NZ_QEYD01000001.1"/>
</dbReference>